<proteinExistence type="predicted"/>
<organism evidence="3 4">
    <name type="scientific">Skeletonema marinoi</name>
    <dbReference type="NCBI Taxonomy" id="267567"/>
    <lineage>
        <taxon>Eukaryota</taxon>
        <taxon>Sar</taxon>
        <taxon>Stramenopiles</taxon>
        <taxon>Ochrophyta</taxon>
        <taxon>Bacillariophyta</taxon>
        <taxon>Coscinodiscophyceae</taxon>
        <taxon>Thalassiosirophycidae</taxon>
        <taxon>Thalassiosirales</taxon>
        <taxon>Skeletonemataceae</taxon>
        <taxon>Skeletonema</taxon>
        <taxon>Skeletonema marinoi-dohrnii complex</taxon>
    </lineage>
</organism>
<sequence length="523" mass="58963">MRLPIAALTTAAAALPSVAAIANLNKEERTAKKTIFHKDGFNGKQNESINNMLTQYHAYSPKRNKESSSVIAGESAPKKETTLDHEILSARRTITKDVEAIQSSAAEKETIGADDAATDAEVQNDQYRGARKERRDRKYERRAAAQKDDGQQTETESVVADTPNKERLGGMRELQPEPRKPNPRPLPSEVPNKEGKPTRRKSGDLRDRRLKKSKRDSYHSSSWSGGSGSEDTCIVHMTNLTPRQEFSDIFVMTHSDKLYPPLFEYGKPAFDDLAALAQDGDTDELVWYYDGPYGDDHVYWVSEERGPIRPGESISFGIDASGSYDQLTLATSFIFSNDGFVAINGEEIYDGAEFWLWGIDAGVEANTQLCWTVQASGNQFPYQADCYNDRDANLNDNSILGVGYVHVHSGIHDLDGKADAKDFLSFSCDDLNANNFAEYFYEIGFDDDLLLRLDDDREFLDYLEDNDDLQRYPIVDLALDSRDFFAFCDELDDIINFANKARTFIEPYLFDFRTPMMKVELEC</sequence>
<evidence type="ECO:0000256" key="2">
    <source>
        <dbReference type="SAM" id="SignalP"/>
    </source>
</evidence>
<feature type="compositionally biased region" description="Basic and acidic residues" evidence="1">
    <location>
        <begin position="163"/>
        <end position="180"/>
    </location>
</feature>
<name>A0AAD8YIV9_9STRA</name>
<evidence type="ECO:0000256" key="1">
    <source>
        <dbReference type="SAM" id="MobiDB-lite"/>
    </source>
</evidence>
<feature type="compositionally biased region" description="Basic and acidic residues" evidence="1">
    <location>
        <begin position="136"/>
        <end position="150"/>
    </location>
</feature>
<dbReference type="InterPro" id="IPR038678">
    <property type="entry name" value="Spondin_N_sf"/>
</dbReference>
<keyword evidence="2" id="KW-0732">Signal</keyword>
<keyword evidence="4" id="KW-1185">Reference proteome</keyword>
<protein>
    <recommendedName>
        <fullName evidence="5">Calmodulin</fullName>
    </recommendedName>
</protein>
<evidence type="ECO:0000313" key="4">
    <source>
        <dbReference type="Proteomes" id="UP001224775"/>
    </source>
</evidence>
<dbReference type="NCBIfam" id="NF038123">
    <property type="entry name" value="NF038123_dom"/>
    <property type="match status" value="1"/>
</dbReference>
<feature type="compositionally biased region" description="Basic and acidic residues" evidence="1">
    <location>
        <begin position="191"/>
        <end position="207"/>
    </location>
</feature>
<gene>
    <name evidence="3" type="ORF">QTG54_003935</name>
</gene>
<dbReference type="AlphaFoldDB" id="A0AAD8YIV9"/>
<feature type="region of interest" description="Disordered" evidence="1">
    <location>
        <begin position="105"/>
        <end position="231"/>
    </location>
</feature>
<accession>A0AAD8YIV9</accession>
<feature type="region of interest" description="Disordered" evidence="1">
    <location>
        <begin position="61"/>
        <end position="84"/>
    </location>
</feature>
<feature type="signal peptide" evidence="2">
    <location>
        <begin position="1"/>
        <end position="20"/>
    </location>
</feature>
<comment type="caution">
    <text evidence="3">The sequence shown here is derived from an EMBL/GenBank/DDBJ whole genome shotgun (WGS) entry which is preliminary data.</text>
</comment>
<evidence type="ECO:0000313" key="3">
    <source>
        <dbReference type="EMBL" id="KAK1746011.1"/>
    </source>
</evidence>
<dbReference type="InterPro" id="IPR009465">
    <property type="entry name" value="Spondin_N"/>
</dbReference>
<evidence type="ECO:0008006" key="5">
    <source>
        <dbReference type="Google" id="ProtNLM"/>
    </source>
</evidence>
<feature type="chain" id="PRO_5041901996" description="Calmodulin" evidence="2">
    <location>
        <begin position="21"/>
        <end position="523"/>
    </location>
</feature>
<dbReference type="EMBL" id="JATAAI010000005">
    <property type="protein sequence ID" value="KAK1746011.1"/>
    <property type="molecule type" value="Genomic_DNA"/>
</dbReference>
<dbReference type="Gene3D" id="2.60.40.2130">
    <property type="entry name" value="F-spondin domain"/>
    <property type="match status" value="1"/>
</dbReference>
<reference evidence="3" key="1">
    <citation type="submission" date="2023-06" db="EMBL/GenBank/DDBJ databases">
        <title>Survivors Of The Sea: Transcriptome response of Skeletonema marinoi to long-term dormancy.</title>
        <authorList>
            <person name="Pinder M.I.M."/>
            <person name="Kourtchenko O."/>
            <person name="Robertson E.K."/>
            <person name="Larsson T."/>
            <person name="Maumus F."/>
            <person name="Osuna-Cruz C.M."/>
            <person name="Vancaester E."/>
            <person name="Stenow R."/>
            <person name="Vandepoele K."/>
            <person name="Ploug H."/>
            <person name="Bruchert V."/>
            <person name="Godhe A."/>
            <person name="Topel M."/>
        </authorList>
    </citation>
    <scope>NUCLEOTIDE SEQUENCE</scope>
    <source>
        <strain evidence="3">R05AC</strain>
    </source>
</reference>
<dbReference type="Proteomes" id="UP001224775">
    <property type="component" value="Unassembled WGS sequence"/>
</dbReference>